<feature type="region of interest" description="Disordered" evidence="4">
    <location>
        <begin position="268"/>
        <end position="288"/>
    </location>
</feature>
<keyword evidence="2 7" id="KW-0645">Protease</keyword>
<dbReference type="EMBL" id="JACHHG010000017">
    <property type="protein sequence ID" value="MBB6099906.1"/>
    <property type="molecule type" value="Genomic_DNA"/>
</dbReference>
<dbReference type="Gene3D" id="2.30.42.10">
    <property type="match status" value="1"/>
</dbReference>
<dbReference type="InterPro" id="IPR051201">
    <property type="entry name" value="Chloro_Bact_Ser_Proteases"/>
</dbReference>
<keyword evidence="8" id="KW-1185">Reference proteome</keyword>
<feature type="signal peptide" evidence="5">
    <location>
        <begin position="1"/>
        <end position="21"/>
    </location>
</feature>
<dbReference type="Pfam" id="PF13180">
    <property type="entry name" value="PDZ_2"/>
    <property type="match status" value="1"/>
</dbReference>
<dbReference type="GO" id="GO:0004252">
    <property type="term" value="F:serine-type endopeptidase activity"/>
    <property type="evidence" value="ECO:0007669"/>
    <property type="project" value="InterPro"/>
</dbReference>
<dbReference type="InterPro" id="IPR036034">
    <property type="entry name" value="PDZ_sf"/>
</dbReference>
<evidence type="ECO:0000256" key="2">
    <source>
        <dbReference type="ARBA" id="ARBA00022670"/>
    </source>
</evidence>
<dbReference type="Proteomes" id="UP000569951">
    <property type="component" value="Unassembled WGS sequence"/>
</dbReference>
<feature type="chain" id="PRO_5032371853" evidence="5">
    <location>
        <begin position="22"/>
        <end position="359"/>
    </location>
</feature>
<protein>
    <submittedName>
        <fullName evidence="7">S1-C subfamily serine protease</fullName>
    </submittedName>
</protein>
<dbReference type="GO" id="GO:0006508">
    <property type="term" value="P:proteolysis"/>
    <property type="evidence" value="ECO:0007669"/>
    <property type="project" value="UniProtKB-KW"/>
</dbReference>
<dbReference type="RefSeq" id="WP_183988647.1">
    <property type="nucleotide sequence ID" value="NZ_JACHHG010000017.1"/>
</dbReference>
<dbReference type="AlphaFoldDB" id="A0A841I4F8"/>
<dbReference type="PANTHER" id="PTHR43343">
    <property type="entry name" value="PEPTIDASE S12"/>
    <property type="match status" value="1"/>
</dbReference>
<evidence type="ECO:0000313" key="8">
    <source>
        <dbReference type="Proteomes" id="UP000569951"/>
    </source>
</evidence>
<feature type="compositionally biased region" description="Basic and acidic residues" evidence="4">
    <location>
        <begin position="270"/>
        <end position="288"/>
    </location>
</feature>
<dbReference type="SMART" id="SM00228">
    <property type="entry name" value="PDZ"/>
    <property type="match status" value="1"/>
</dbReference>
<dbReference type="InterPro" id="IPR001478">
    <property type="entry name" value="PDZ"/>
</dbReference>
<feature type="domain" description="PDZ" evidence="6">
    <location>
        <begin position="255"/>
        <end position="336"/>
    </location>
</feature>
<evidence type="ECO:0000259" key="6">
    <source>
        <dbReference type="SMART" id="SM00228"/>
    </source>
</evidence>
<evidence type="ECO:0000256" key="3">
    <source>
        <dbReference type="ARBA" id="ARBA00022801"/>
    </source>
</evidence>
<dbReference type="InterPro" id="IPR043504">
    <property type="entry name" value="Peptidase_S1_PA_chymotrypsin"/>
</dbReference>
<keyword evidence="5" id="KW-0732">Signal</keyword>
<evidence type="ECO:0000313" key="7">
    <source>
        <dbReference type="EMBL" id="MBB6099906.1"/>
    </source>
</evidence>
<dbReference type="PANTHER" id="PTHR43343:SF3">
    <property type="entry name" value="PROTEASE DO-LIKE 8, CHLOROPLASTIC"/>
    <property type="match status" value="1"/>
</dbReference>
<dbReference type="SUPFAM" id="SSF50494">
    <property type="entry name" value="Trypsin-like serine proteases"/>
    <property type="match status" value="1"/>
</dbReference>
<keyword evidence="3" id="KW-0378">Hydrolase</keyword>
<dbReference type="InterPro" id="IPR009003">
    <property type="entry name" value="Peptidase_S1_PA"/>
</dbReference>
<dbReference type="InterPro" id="IPR001940">
    <property type="entry name" value="Peptidase_S1C"/>
</dbReference>
<sequence>MMRAGLGWVMAALLMAGPVQAQDLRLTPVAQARPAPALQDVFVRARPATVQIEERRHPEQDEPDGAGTAFFISADGLALTAYHVVEGPGFFRARLPGGEQHDLEVIGFDAAADVALLRIRVGQTVPFLPLAGRAPRMGDALVAIGNSGNDFLGARYGQVVQLGVASSRADFPSGTFELNAPLAPGDSGGPILNAQGEVVGIASYIRLSDEGISAYAVPVRSGDPLLADLRSGAQRDVPVIGIFALDAPISPAAFPRLGLGPKPGAVVSEVSKDSPADRAGLRPQRSERDENGNLRLIADVIVAIDGQPTPDFTTLLQLVRSRRIGERVVLTVQRGNQELQIPLVLEGKAQAERRNAPAR</sequence>
<dbReference type="Pfam" id="PF13365">
    <property type="entry name" value="Trypsin_2"/>
    <property type="match status" value="1"/>
</dbReference>
<dbReference type="PRINTS" id="PR00834">
    <property type="entry name" value="PROTEASES2C"/>
</dbReference>
<evidence type="ECO:0000256" key="4">
    <source>
        <dbReference type="SAM" id="MobiDB-lite"/>
    </source>
</evidence>
<gene>
    <name evidence="7" type="ORF">HNR42_003366</name>
</gene>
<evidence type="ECO:0000256" key="1">
    <source>
        <dbReference type="ARBA" id="ARBA00010541"/>
    </source>
</evidence>
<comment type="caution">
    <text evidence="7">The sequence shown here is derived from an EMBL/GenBank/DDBJ whole genome shotgun (WGS) entry which is preliminary data.</text>
</comment>
<organism evidence="7 8">
    <name type="scientific">Deinobacterium chartae</name>
    <dbReference type="NCBI Taxonomy" id="521158"/>
    <lineage>
        <taxon>Bacteria</taxon>
        <taxon>Thermotogati</taxon>
        <taxon>Deinococcota</taxon>
        <taxon>Deinococci</taxon>
        <taxon>Deinococcales</taxon>
        <taxon>Deinococcaceae</taxon>
        <taxon>Deinobacterium</taxon>
    </lineage>
</organism>
<dbReference type="Gene3D" id="2.40.10.10">
    <property type="entry name" value="Trypsin-like serine proteases"/>
    <property type="match status" value="2"/>
</dbReference>
<accession>A0A841I4F8</accession>
<comment type="similarity">
    <text evidence="1">Belongs to the peptidase S1C family.</text>
</comment>
<dbReference type="SUPFAM" id="SSF50156">
    <property type="entry name" value="PDZ domain-like"/>
    <property type="match status" value="1"/>
</dbReference>
<reference evidence="7 8" key="1">
    <citation type="submission" date="2020-08" db="EMBL/GenBank/DDBJ databases">
        <title>Genomic Encyclopedia of Type Strains, Phase IV (KMG-IV): sequencing the most valuable type-strain genomes for metagenomic binning, comparative biology and taxonomic classification.</title>
        <authorList>
            <person name="Goeker M."/>
        </authorList>
    </citation>
    <scope>NUCLEOTIDE SEQUENCE [LARGE SCALE GENOMIC DNA]</scope>
    <source>
        <strain evidence="7 8">DSM 21458</strain>
    </source>
</reference>
<name>A0A841I4F8_9DEIO</name>
<proteinExistence type="inferred from homology"/>
<evidence type="ECO:0000256" key="5">
    <source>
        <dbReference type="SAM" id="SignalP"/>
    </source>
</evidence>